<comment type="caution">
    <text evidence="1">The sequence shown here is derived from an EMBL/GenBank/DDBJ whole genome shotgun (WGS) entry which is preliminary data.</text>
</comment>
<evidence type="ECO:0008006" key="4">
    <source>
        <dbReference type="Google" id="ProtNLM"/>
    </source>
</evidence>
<dbReference type="GeneID" id="57967628"/>
<reference evidence="1 3" key="1">
    <citation type="submission" date="2019-06" db="EMBL/GenBank/DDBJ databases">
        <title>Draft genome sequence of [Clostridium] clostridioforme NBRC 113352.</title>
        <authorList>
            <person name="Miura T."/>
            <person name="Furukawa M."/>
            <person name="Shimamura M."/>
            <person name="Ohyama Y."/>
            <person name="Yamazoe A."/>
            <person name="Kawasaki H."/>
        </authorList>
    </citation>
    <scope>NUCLEOTIDE SEQUENCE [LARGE SCALE GENOMIC DNA]</scope>
    <source>
        <strain evidence="1 3">NBRC 113352</strain>
    </source>
</reference>
<dbReference type="RefSeq" id="WP_141267796.1">
    <property type="nucleotide sequence ID" value="NZ_BJLB01000001.1"/>
</dbReference>
<protein>
    <recommendedName>
        <fullName evidence="4">Phage tail protein</fullName>
    </recommendedName>
</protein>
<evidence type="ECO:0000313" key="1">
    <source>
        <dbReference type="EMBL" id="GEA38808.1"/>
    </source>
</evidence>
<sequence length="133" mass="14919">MGKIGSFGNLAFSVSDKTVKTFDGMSWKVSAKYATHDRHLKEDLLEFLGPEPGSISFSMKFSVFLGTNPLKEVKKLQTMVRNGQAERLVLGGQVYGTYKWVCTDVSTDLEIFDNKGNCWAAKVKVTLKEYPKR</sequence>
<proteinExistence type="predicted"/>
<dbReference type="InterPro" id="IPR009734">
    <property type="entry name" value="Myoviridae_GpU"/>
</dbReference>
<dbReference type="EMBL" id="BJLB01000001">
    <property type="protein sequence ID" value="GEA39153.1"/>
    <property type="molecule type" value="Genomic_DNA"/>
</dbReference>
<accession>A0A829WBP8</accession>
<evidence type="ECO:0000313" key="3">
    <source>
        <dbReference type="Proteomes" id="UP000315200"/>
    </source>
</evidence>
<evidence type="ECO:0000313" key="2">
    <source>
        <dbReference type="EMBL" id="GEA39153.1"/>
    </source>
</evidence>
<organism evidence="1 3">
    <name type="scientific">Enterocloster clostridioformis</name>
    <dbReference type="NCBI Taxonomy" id="1531"/>
    <lineage>
        <taxon>Bacteria</taxon>
        <taxon>Bacillati</taxon>
        <taxon>Bacillota</taxon>
        <taxon>Clostridia</taxon>
        <taxon>Lachnospirales</taxon>
        <taxon>Lachnospiraceae</taxon>
        <taxon>Enterocloster</taxon>
    </lineage>
</organism>
<dbReference type="Proteomes" id="UP000315200">
    <property type="component" value="Unassembled WGS sequence"/>
</dbReference>
<dbReference type="EMBL" id="BJLB01000001">
    <property type="protein sequence ID" value="GEA38808.1"/>
    <property type="molecule type" value="Genomic_DNA"/>
</dbReference>
<gene>
    <name evidence="1" type="ORF">Ccl03g_45210</name>
    <name evidence="2" type="ORF">Ccl03g_48660</name>
</gene>
<name>A0A829WBP8_9FIRM</name>
<dbReference type="Pfam" id="PF06995">
    <property type="entry name" value="Phage_P2_GpU"/>
    <property type="match status" value="1"/>
</dbReference>
<dbReference type="AlphaFoldDB" id="A0A829WBP8"/>